<evidence type="ECO:0000313" key="4">
    <source>
        <dbReference type="Proteomes" id="UP001589590"/>
    </source>
</evidence>
<keyword evidence="4" id="KW-1185">Reference proteome</keyword>
<name>A0ABV5H2B4_9FLAO</name>
<dbReference type="Proteomes" id="UP001589590">
    <property type="component" value="Unassembled WGS sequence"/>
</dbReference>
<dbReference type="RefSeq" id="WP_290272396.1">
    <property type="nucleotide sequence ID" value="NZ_JAUFQP010000013.1"/>
</dbReference>
<sequence>MTHNNSNNFNQENAYIQAQKRLKDLKGFYWHAFFYVLINLFLLVMIAINSGDNFWHIGTFSTPFFWGIGLAAHAMGVFGKNLIFSKNWENRKIQEYINKDKTRWE</sequence>
<evidence type="ECO:0000313" key="3">
    <source>
        <dbReference type="EMBL" id="MFB9105928.1"/>
    </source>
</evidence>
<reference evidence="3 4" key="1">
    <citation type="submission" date="2024-09" db="EMBL/GenBank/DDBJ databases">
        <authorList>
            <person name="Sun Q."/>
            <person name="Mori K."/>
        </authorList>
    </citation>
    <scope>NUCLEOTIDE SEQUENCE [LARGE SCALE GENOMIC DNA]</scope>
    <source>
        <strain evidence="3 4">CECT 8300</strain>
    </source>
</reference>
<evidence type="ECO:0000256" key="1">
    <source>
        <dbReference type="SAM" id="Phobius"/>
    </source>
</evidence>
<keyword evidence="1" id="KW-1133">Transmembrane helix</keyword>
<comment type="caution">
    <text evidence="3">The sequence shown here is derived from an EMBL/GenBank/DDBJ whole genome shotgun (WGS) entry which is preliminary data.</text>
</comment>
<evidence type="ECO:0000259" key="2">
    <source>
        <dbReference type="Pfam" id="PF13239"/>
    </source>
</evidence>
<proteinExistence type="predicted"/>
<keyword evidence="1" id="KW-0472">Membrane</keyword>
<feature type="domain" description="2TM" evidence="2">
    <location>
        <begin position="17"/>
        <end position="97"/>
    </location>
</feature>
<dbReference type="Pfam" id="PF13239">
    <property type="entry name" value="2TM"/>
    <property type="match status" value="1"/>
</dbReference>
<accession>A0ABV5H2B4</accession>
<protein>
    <submittedName>
        <fullName evidence="3">2TM domain-containing protein</fullName>
    </submittedName>
</protein>
<gene>
    <name evidence="3" type="ORF">ACFFU1_13555</name>
</gene>
<dbReference type="InterPro" id="IPR025698">
    <property type="entry name" value="2TM_dom"/>
</dbReference>
<dbReference type="EMBL" id="JBHMFA010000009">
    <property type="protein sequence ID" value="MFB9105928.1"/>
    <property type="molecule type" value="Genomic_DNA"/>
</dbReference>
<organism evidence="3 4">
    <name type="scientific">Algibacter miyuki</name>
    <dbReference type="NCBI Taxonomy" id="1306933"/>
    <lineage>
        <taxon>Bacteria</taxon>
        <taxon>Pseudomonadati</taxon>
        <taxon>Bacteroidota</taxon>
        <taxon>Flavobacteriia</taxon>
        <taxon>Flavobacteriales</taxon>
        <taxon>Flavobacteriaceae</taxon>
        <taxon>Algibacter</taxon>
    </lineage>
</organism>
<feature type="transmembrane region" description="Helical" evidence="1">
    <location>
        <begin position="28"/>
        <end position="48"/>
    </location>
</feature>
<feature type="transmembrane region" description="Helical" evidence="1">
    <location>
        <begin position="54"/>
        <end position="78"/>
    </location>
</feature>
<keyword evidence="1" id="KW-0812">Transmembrane</keyword>